<feature type="transmembrane region" description="Helical" evidence="1">
    <location>
        <begin position="129"/>
        <end position="153"/>
    </location>
</feature>
<keyword evidence="1" id="KW-1133">Transmembrane helix</keyword>
<name>A0A7J7JVU6_BUGNE</name>
<evidence type="ECO:0000256" key="1">
    <source>
        <dbReference type="SAM" id="Phobius"/>
    </source>
</evidence>
<keyword evidence="3" id="KW-1185">Reference proteome</keyword>
<organism evidence="2 3">
    <name type="scientific">Bugula neritina</name>
    <name type="common">Brown bryozoan</name>
    <name type="synonym">Sertularia neritina</name>
    <dbReference type="NCBI Taxonomy" id="10212"/>
    <lineage>
        <taxon>Eukaryota</taxon>
        <taxon>Metazoa</taxon>
        <taxon>Spiralia</taxon>
        <taxon>Lophotrochozoa</taxon>
        <taxon>Bryozoa</taxon>
        <taxon>Gymnolaemata</taxon>
        <taxon>Cheilostomatida</taxon>
        <taxon>Flustrina</taxon>
        <taxon>Buguloidea</taxon>
        <taxon>Bugulidae</taxon>
        <taxon>Bugula</taxon>
    </lineage>
</organism>
<keyword evidence="1" id="KW-0812">Transmembrane</keyword>
<dbReference type="AlphaFoldDB" id="A0A7J7JVU6"/>
<evidence type="ECO:0000313" key="3">
    <source>
        <dbReference type="Proteomes" id="UP000593567"/>
    </source>
</evidence>
<dbReference type="Proteomes" id="UP000593567">
    <property type="component" value="Unassembled WGS sequence"/>
</dbReference>
<reference evidence="2" key="1">
    <citation type="submission" date="2020-06" db="EMBL/GenBank/DDBJ databases">
        <title>Draft genome of Bugula neritina, a colonial animal packing powerful symbionts and potential medicines.</title>
        <authorList>
            <person name="Rayko M."/>
        </authorList>
    </citation>
    <scope>NUCLEOTIDE SEQUENCE [LARGE SCALE GENOMIC DNA]</scope>
    <source>
        <strain evidence="2">Kwan_BN1</strain>
    </source>
</reference>
<evidence type="ECO:0000313" key="2">
    <source>
        <dbReference type="EMBL" id="KAF6030073.1"/>
    </source>
</evidence>
<dbReference type="EMBL" id="VXIV02001759">
    <property type="protein sequence ID" value="KAF6030073.1"/>
    <property type="molecule type" value="Genomic_DNA"/>
</dbReference>
<gene>
    <name evidence="2" type="ORF">EB796_011624</name>
</gene>
<comment type="caution">
    <text evidence="2">The sequence shown here is derived from an EMBL/GenBank/DDBJ whole genome shotgun (WGS) entry which is preliminary data.</text>
</comment>
<accession>A0A7J7JVU6</accession>
<keyword evidence="1" id="KW-0472">Membrane</keyword>
<protein>
    <recommendedName>
        <fullName evidence="4">FZ domain-containing protein</fullName>
    </recommendedName>
</protein>
<sequence length="166" mass="18610">MALLKYTSKTNTDVLGMTHKRAFRKLKTISNVHDDSDTHFLCFLVYPIDCELTDGNALFPCESYCRNISSSFKYNVSEVCDMLAEKTSANEFCINERTFRRPEPSVTESQVPRPVVTHKQAEILKMPSYVTFTMPVVSLCVIMLETLIVSLALSTSIGSHQVCAVA</sequence>
<proteinExistence type="predicted"/>
<evidence type="ECO:0008006" key="4">
    <source>
        <dbReference type="Google" id="ProtNLM"/>
    </source>
</evidence>